<protein>
    <recommendedName>
        <fullName evidence="15">lytic cellulose monooxygenase (C4-dehydrogenating)</fullName>
        <ecNumber evidence="15">1.14.99.56</ecNumber>
    </recommendedName>
</protein>
<dbReference type="GO" id="GO:0005576">
    <property type="term" value="C:extracellular region"/>
    <property type="evidence" value="ECO:0007669"/>
    <property type="project" value="UniProtKB-SubCell"/>
</dbReference>
<keyword evidence="12" id="KW-0624">Polysaccharide degradation</keyword>
<dbReference type="InterPro" id="IPR035971">
    <property type="entry name" value="CBD_sf"/>
</dbReference>
<organism evidence="19 20">
    <name type="scientific">Plectosphaerella cucumerina</name>
    <dbReference type="NCBI Taxonomy" id="40658"/>
    <lineage>
        <taxon>Eukaryota</taxon>
        <taxon>Fungi</taxon>
        <taxon>Dikarya</taxon>
        <taxon>Ascomycota</taxon>
        <taxon>Pezizomycotina</taxon>
        <taxon>Sordariomycetes</taxon>
        <taxon>Hypocreomycetidae</taxon>
        <taxon>Glomerellales</taxon>
        <taxon>Plectosphaerellaceae</taxon>
        <taxon>Plectosphaerella</taxon>
    </lineage>
</organism>
<dbReference type="InterPro" id="IPR049892">
    <property type="entry name" value="AA9"/>
</dbReference>
<keyword evidence="19" id="KW-0378">Hydrolase</keyword>
<dbReference type="PROSITE" id="PS51164">
    <property type="entry name" value="CBM1_2"/>
    <property type="match status" value="1"/>
</dbReference>
<dbReference type="GO" id="GO:0030245">
    <property type="term" value="P:cellulose catabolic process"/>
    <property type="evidence" value="ECO:0007669"/>
    <property type="project" value="UniProtKB-KW"/>
</dbReference>
<dbReference type="OrthoDB" id="4849160at2759"/>
<evidence type="ECO:0000256" key="10">
    <source>
        <dbReference type="ARBA" id="ARBA00023157"/>
    </source>
</evidence>
<dbReference type="Pfam" id="PF00734">
    <property type="entry name" value="CBM_1"/>
    <property type="match status" value="1"/>
</dbReference>
<comment type="subcellular location">
    <subcellularLocation>
        <location evidence="2">Secreted</location>
    </subcellularLocation>
</comment>
<dbReference type="InterPro" id="IPR000254">
    <property type="entry name" value="CBD"/>
</dbReference>
<evidence type="ECO:0000256" key="4">
    <source>
        <dbReference type="ARBA" id="ARBA00022723"/>
    </source>
</evidence>
<keyword evidence="7" id="KW-0560">Oxidoreductase</keyword>
<keyword evidence="5 17" id="KW-0732">Signal</keyword>
<dbReference type="GO" id="GO:0016787">
    <property type="term" value="F:hydrolase activity"/>
    <property type="evidence" value="ECO:0007669"/>
    <property type="project" value="UniProtKB-KW"/>
</dbReference>
<keyword evidence="11" id="KW-0119">Carbohydrate metabolism</keyword>
<dbReference type="Pfam" id="PF03443">
    <property type="entry name" value="AA9"/>
    <property type="match status" value="1"/>
</dbReference>
<keyword evidence="8" id="KW-0186">Copper</keyword>
<dbReference type="EMBL" id="JAGPXD010000002">
    <property type="protein sequence ID" value="KAH7369188.1"/>
    <property type="molecule type" value="Genomic_DNA"/>
</dbReference>
<reference evidence="19" key="1">
    <citation type="journal article" date="2021" name="Nat. Commun.">
        <title>Genetic determinants of endophytism in the Arabidopsis root mycobiome.</title>
        <authorList>
            <person name="Mesny F."/>
            <person name="Miyauchi S."/>
            <person name="Thiergart T."/>
            <person name="Pickel B."/>
            <person name="Atanasova L."/>
            <person name="Karlsson M."/>
            <person name="Huettel B."/>
            <person name="Barry K.W."/>
            <person name="Haridas S."/>
            <person name="Chen C."/>
            <person name="Bauer D."/>
            <person name="Andreopoulos W."/>
            <person name="Pangilinan J."/>
            <person name="LaButti K."/>
            <person name="Riley R."/>
            <person name="Lipzen A."/>
            <person name="Clum A."/>
            <person name="Drula E."/>
            <person name="Henrissat B."/>
            <person name="Kohler A."/>
            <person name="Grigoriev I.V."/>
            <person name="Martin F.M."/>
            <person name="Hacquard S."/>
        </authorList>
    </citation>
    <scope>NUCLEOTIDE SEQUENCE</scope>
    <source>
        <strain evidence="19">MPI-CAGE-AT-0016</strain>
    </source>
</reference>
<feature type="chain" id="PRO_5035418846" description="lytic cellulose monooxygenase (C4-dehydrogenating)" evidence="17">
    <location>
        <begin position="22"/>
        <end position="358"/>
    </location>
</feature>
<evidence type="ECO:0000256" key="9">
    <source>
        <dbReference type="ARBA" id="ARBA00023033"/>
    </source>
</evidence>
<name>A0A8K0TMR3_9PEZI</name>
<evidence type="ECO:0000256" key="15">
    <source>
        <dbReference type="ARBA" id="ARBA00047174"/>
    </source>
</evidence>
<dbReference type="PROSITE" id="PS00562">
    <property type="entry name" value="CBM1_1"/>
    <property type="match status" value="1"/>
</dbReference>
<dbReference type="PANTHER" id="PTHR33353:SF36">
    <property type="entry name" value="ENDO-BETA-1,4-GLUCANASE D"/>
    <property type="match status" value="1"/>
</dbReference>
<accession>A0A8K0TMR3</accession>
<evidence type="ECO:0000256" key="8">
    <source>
        <dbReference type="ARBA" id="ARBA00023008"/>
    </source>
</evidence>
<evidence type="ECO:0000256" key="7">
    <source>
        <dbReference type="ARBA" id="ARBA00023002"/>
    </source>
</evidence>
<dbReference type="Proteomes" id="UP000813385">
    <property type="component" value="Unassembled WGS sequence"/>
</dbReference>
<evidence type="ECO:0000256" key="12">
    <source>
        <dbReference type="ARBA" id="ARBA00023326"/>
    </source>
</evidence>
<evidence type="ECO:0000256" key="6">
    <source>
        <dbReference type="ARBA" id="ARBA00023001"/>
    </source>
</evidence>
<keyword evidence="10" id="KW-1015">Disulfide bond</keyword>
<comment type="caution">
    <text evidence="19">The sequence shown here is derived from an EMBL/GenBank/DDBJ whole genome shotgun (WGS) entry which is preliminary data.</text>
</comment>
<comment type="cofactor">
    <cofactor evidence="1">
        <name>Cu(2+)</name>
        <dbReference type="ChEBI" id="CHEBI:29036"/>
    </cofactor>
</comment>
<evidence type="ECO:0000256" key="13">
    <source>
        <dbReference type="ARBA" id="ARBA00044502"/>
    </source>
</evidence>
<keyword evidence="6" id="KW-0136">Cellulose degradation</keyword>
<dbReference type="SUPFAM" id="SSF57180">
    <property type="entry name" value="Cellulose-binding domain"/>
    <property type="match status" value="1"/>
</dbReference>
<evidence type="ECO:0000256" key="11">
    <source>
        <dbReference type="ARBA" id="ARBA00023277"/>
    </source>
</evidence>
<keyword evidence="4" id="KW-0479">Metal-binding</keyword>
<comment type="catalytic activity">
    <reaction evidence="14">
        <text>[(1-&gt;4)-beta-D-glucosyl]n+m + reduced acceptor + O2 = 4-dehydro-beta-D-glucosyl-[(1-&gt;4)-beta-D-glucosyl]n-1 + [(1-&gt;4)-beta-D-glucosyl]m + acceptor + H2O.</text>
        <dbReference type="EC" id="1.14.99.56"/>
    </reaction>
</comment>
<dbReference type="Gene3D" id="2.70.50.70">
    <property type="match status" value="1"/>
</dbReference>
<dbReference type="PANTHER" id="PTHR33353">
    <property type="entry name" value="PUTATIVE (AFU_ORTHOLOGUE AFUA_1G12560)-RELATED"/>
    <property type="match status" value="1"/>
</dbReference>
<evidence type="ECO:0000256" key="5">
    <source>
        <dbReference type="ARBA" id="ARBA00022729"/>
    </source>
</evidence>
<feature type="signal peptide" evidence="17">
    <location>
        <begin position="1"/>
        <end position="21"/>
    </location>
</feature>
<feature type="domain" description="CBM1" evidence="18">
    <location>
        <begin position="322"/>
        <end position="358"/>
    </location>
</feature>
<dbReference type="AlphaFoldDB" id="A0A8K0TMR3"/>
<dbReference type="GO" id="GO:0046872">
    <property type="term" value="F:metal ion binding"/>
    <property type="evidence" value="ECO:0007669"/>
    <property type="project" value="UniProtKB-KW"/>
</dbReference>
<feature type="region of interest" description="Disordered" evidence="16">
    <location>
        <begin position="246"/>
        <end position="326"/>
    </location>
</feature>
<sequence>MPSIKTSGVLSALASAALVSAHGHVDWINIDGVRYRGYDSPAFPYQPNHAPVIGWKVNVPDNGFVEPSKFNHPDIICHTDGTPAPVHAEVKPGSKLLFQWDTWPESHQGPVIDYIAKCPGNCETVDKTTLEWVRISESGLIDKRTFSGYWGADVLMDNNFSWVLQIPQDIAAGNYVIRHEILALHGGANPNGAQAYPQCFNVRVSQSSGTWVPTGGVKGTDLYRATDPGVLFNIFTPFTSYPIPGPAIRPGLPSTSAAQVSSTHTATGTPTAPGSGPAPTSVPAPTSAGVVTTSAPAPATTLVTSSRSSSAAPATTSAASGPTAPKWGQCGGQGWTGPTVCVAGSTCTALNPFYSQCT</sequence>
<evidence type="ECO:0000313" key="20">
    <source>
        <dbReference type="Proteomes" id="UP000813385"/>
    </source>
</evidence>
<evidence type="ECO:0000256" key="3">
    <source>
        <dbReference type="ARBA" id="ARBA00022525"/>
    </source>
</evidence>
<evidence type="ECO:0000259" key="18">
    <source>
        <dbReference type="PROSITE" id="PS51164"/>
    </source>
</evidence>
<keyword evidence="3" id="KW-0964">Secreted</keyword>
<proteinExistence type="inferred from homology"/>
<evidence type="ECO:0000256" key="17">
    <source>
        <dbReference type="SAM" id="SignalP"/>
    </source>
</evidence>
<evidence type="ECO:0000256" key="1">
    <source>
        <dbReference type="ARBA" id="ARBA00001973"/>
    </source>
</evidence>
<feature type="compositionally biased region" description="Low complexity" evidence="16">
    <location>
        <begin position="261"/>
        <end position="325"/>
    </location>
</feature>
<evidence type="ECO:0000256" key="14">
    <source>
        <dbReference type="ARBA" id="ARBA00045077"/>
    </source>
</evidence>
<evidence type="ECO:0000256" key="16">
    <source>
        <dbReference type="SAM" id="MobiDB-lite"/>
    </source>
</evidence>
<dbReference type="SMART" id="SM00236">
    <property type="entry name" value="fCBD"/>
    <property type="match status" value="1"/>
</dbReference>
<evidence type="ECO:0000313" key="19">
    <source>
        <dbReference type="EMBL" id="KAH7369188.1"/>
    </source>
</evidence>
<comment type="similarity">
    <text evidence="13">Belongs to the polysaccharide monooxygenase AA9 family.</text>
</comment>
<dbReference type="CDD" id="cd21175">
    <property type="entry name" value="LPMO_AA9"/>
    <property type="match status" value="1"/>
</dbReference>
<dbReference type="GO" id="GO:0004497">
    <property type="term" value="F:monooxygenase activity"/>
    <property type="evidence" value="ECO:0007669"/>
    <property type="project" value="UniProtKB-KW"/>
</dbReference>
<dbReference type="GO" id="GO:0030248">
    <property type="term" value="F:cellulose binding"/>
    <property type="evidence" value="ECO:0007669"/>
    <property type="project" value="InterPro"/>
</dbReference>
<dbReference type="EC" id="1.14.99.56" evidence="15"/>
<keyword evidence="9" id="KW-0503">Monooxygenase</keyword>
<keyword evidence="20" id="KW-1185">Reference proteome</keyword>
<gene>
    <name evidence="19" type="ORF">B0T11DRAFT_296724</name>
</gene>
<dbReference type="InterPro" id="IPR005103">
    <property type="entry name" value="AA9_LPMO"/>
</dbReference>
<evidence type="ECO:0000256" key="2">
    <source>
        <dbReference type="ARBA" id="ARBA00004613"/>
    </source>
</evidence>